<evidence type="ECO:0000259" key="1">
    <source>
        <dbReference type="PROSITE" id="PS51782"/>
    </source>
</evidence>
<dbReference type="CDD" id="cd00118">
    <property type="entry name" value="LysM"/>
    <property type="match status" value="3"/>
</dbReference>
<dbReference type="EMBL" id="CP002691">
    <property type="protein sequence ID" value="AEE48959.1"/>
    <property type="molecule type" value="Genomic_DNA"/>
</dbReference>
<dbReference type="AlphaFoldDB" id="F4KQD3"/>
<accession>F4KQD3</accession>
<organism evidence="2 3">
    <name type="scientific">Haliscomenobacter hydrossis (strain ATCC 27775 / DSM 1100 / LMG 10767 / O)</name>
    <dbReference type="NCBI Taxonomy" id="760192"/>
    <lineage>
        <taxon>Bacteria</taxon>
        <taxon>Pseudomonadati</taxon>
        <taxon>Bacteroidota</taxon>
        <taxon>Saprospiria</taxon>
        <taxon>Saprospirales</taxon>
        <taxon>Haliscomenobacteraceae</taxon>
        <taxon>Haliscomenobacter</taxon>
    </lineage>
</organism>
<evidence type="ECO:0000313" key="3">
    <source>
        <dbReference type="Proteomes" id="UP000008461"/>
    </source>
</evidence>
<dbReference type="RefSeq" id="WP_013763514.1">
    <property type="nucleotide sequence ID" value="NC_015510.1"/>
</dbReference>
<dbReference type="SMART" id="SM00257">
    <property type="entry name" value="LysM"/>
    <property type="match status" value="3"/>
</dbReference>
<reference evidence="2 3" key="1">
    <citation type="journal article" date="2011" name="Stand. Genomic Sci.">
        <title>Complete genome sequence of Haliscomenobacter hydrossis type strain (O).</title>
        <authorList>
            <consortium name="US DOE Joint Genome Institute (JGI-PGF)"/>
            <person name="Daligault H."/>
            <person name="Lapidus A."/>
            <person name="Zeytun A."/>
            <person name="Nolan M."/>
            <person name="Lucas S."/>
            <person name="Del Rio T.G."/>
            <person name="Tice H."/>
            <person name="Cheng J.F."/>
            <person name="Tapia R."/>
            <person name="Han C."/>
            <person name="Goodwin L."/>
            <person name="Pitluck S."/>
            <person name="Liolios K."/>
            <person name="Pagani I."/>
            <person name="Ivanova N."/>
            <person name="Huntemann M."/>
            <person name="Mavromatis K."/>
            <person name="Mikhailova N."/>
            <person name="Pati A."/>
            <person name="Chen A."/>
            <person name="Palaniappan K."/>
            <person name="Land M."/>
            <person name="Hauser L."/>
            <person name="Brambilla E.M."/>
            <person name="Rohde M."/>
            <person name="Verbarg S."/>
            <person name="Goker M."/>
            <person name="Bristow J."/>
            <person name="Eisen J.A."/>
            <person name="Markowitz V."/>
            <person name="Hugenholtz P."/>
            <person name="Kyrpides N.C."/>
            <person name="Klenk H.P."/>
            <person name="Woyke T."/>
        </authorList>
    </citation>
    <scope>NUCLEOTIDE SEQUENCE [LARGE SCALE GENOMIC DNA]</scope>
    <source>
        <strain evidence="3">ATCC 27775 / DSM 1100 / LMG 10767 / O</strain>
    </source>
</reference>
<gene>
    <name evidence="2" type="ordered locus">Halhy_1060</name>
</gene>
<feature type="domain" description="LysM" evidence="1">
    <location>
        <begin position="4"/>
        <end position="47"/>
    </location>
</feature>
<evidence type="ECO:0000313" key="2">
    <source>
        <dbReference type="EMBL" id="AEE48959.1"/>
    </source>
</evidence>
<proteinExistence type="predicted"/>
<dbReference type="Pfam" id="PF01476">
    <property type="entry name" value="LysM"/>
    <property type="match status" value="3"/>
</dbReference>
<reference key="2">
    <citation type="submission" date="2011-04" db="EMBL/GenBank/DDBJ databases">
        <title>Complete sequence of chromosome of Haliscomenobacter hydrossis DSM 1100.</title>
        <authorList>
            <consortium name="US DOE Joint Genome Institute (JGI-PGF)"/>
            <person name="Lucas S."/>
            <person name="Han J."/>
            <person name="Lapidus A."/>
            <person name="Bruce D."/>
            <person name="Goodwin L."/>
            <person name="Pitluck S."/>
            <person name="Peters L."/>
            <person name="Kyrpides N."/>
            <person name="Mavromatis K."/>
            <person name="Ivanova N."/>
            <person name="Ovchinnikova G."/>
            <person name="Pagani I."/>
            <person name="Daligault H."/>
            <person name="Detter J.C."/>
            <person name="Han C."/>
            <person name="Land M."/>
            <person name="Hauser L."/>
            <person name="Markowitz V."/>
            <person name="Cheng J.-F."/>
            <person name="Hugenholtz P."/>
            <person name="Woyke T."/>
            <person name="Wu D."/>
            <person name="Verbarg S."/>
            <person name="Frueling A."/>
            <person name="Brambilla E."/>
            <person name="Klenk H.-P."/>
            <person name="Eisen J.A."/>
        </authorList>
    </citation>
    <scope>NUCLEOTIDE SEQUENCE</scope>
    <source>
        <strain>DSM 1100</strain>
    </source>
</reference>
<dbReference type="PANTHER" id="PTHR33734">
    <property type="entry name" value="LYSM DOMAIN-CONTAINING GPI-ANCHORED PROTEIN 2"/>
    <property type="match status" value="1"/>
</dbReference>
<keyword evidence="3" id="KW-1185">Reference proteome</keyword>
<feature type="domain" description="LysM" evidence="1">
    <location>
        <begin position="133"/>
        <end position="176"/>
    </location>
</feature>
<dbReference type="GO" id="GO:0008932">
    <property type="term" value="F:lytic endotransglycosylase activity"/>
    <property type="evidence" value="ECO:0007669"/>
    <property type="project" value="TreeGrafter"/>
</dbReference>
<feature type="domain" description="LysM" evidence="1">
    <location>
        <begin position="74"/>
        <end position="117"/>
    </location>
</feature>
<protein>
    <submittedName>
        <fullName evidence="2">Peptidoglycan-binding lysin domain protein</fullName>
    </submittedName>
</protein>
<sequence length="520" mass="56900">MTIQLHQVAPNETLHGIARQYDVKVRHLKALNGLHSAKLTTGQTLLIQILADEEPEESPALKTRGLLDDSSSVRIHTVQAGDSLYRIARLYNLSVAQLKKDNNLSSDQIGIGKQLIVGRKAGPAIISKPESVQYHQVKAGDTLYKIAKLYNISVTNLKLLNKLSTDSLSIGTKLQVGSKVAINVDTGGTTYPPPVPVKPTPPIVNPPLPPVNPPTDTPPNAALLSYREDASYLYLDIQLLSGKKEPAKLQKYAGGYRYAGKSSAVPSAAAVQSIGMSAQVFNALQFCKKVEGYYDAINTYDSGVFSYGFIQFTSKFKSLDQLLQSMKTYAPLQFQQTFERAGIFVQNNVIRVVVTPQNQFTGDAAWQYIKEHPVLLVPFIQAGFVPQLVLEQYRVADALYAQPSLNATLSITGSNGLLLRSPLASILPDLETQALAISIGVNLGPNTMAMVLSEALSDLAQKRNYPDVQALARTPWKEVCQQLIQFEGGPIPRPNQNTRKSKFTIERARLVLERGIPVVI</sequence>
<dbReference type="InterPro" id="IPR036779">
    <property type="entry name" value="LysM_dom_sf"/>
</dbReference>
<dbReference type="SUPFAM" id="SSF54106">
    <property type="entry name" value="LysM domain"/>
    <property type="match status" value="3"/>
</dbReference>
<dbReference type="Proteomes" id="UP000008461">
    <property type="component" value="Chromosome"/>
</dbReference>
<dbReference type="KEGG" id="hhy:Halhy_1060"/>
<name>F4KQD3_HALH1</name>
<dbReference type="STRING" id="760192.Halhy_1060"/>
<dbReference type="PANTHER" id="PTHR33734:SF22">
    <property type="entry name" value="MEMBRANE-BOUND LYTIC MUREIN TRANSGLYCOSYLASE D"/>
    <property type="match status" value="1"/>
</dbReference>
<dbReference type="InterPro" id="IPR018392">
    <property type="entry name" value="LysM"/>
</dbReference>
<dbReference type="Gene3D" id="3.10.350.10">
    <property type="entry name" value="LysM domain"/>
    <property type="match status" value="3"/>
</dbReference>
<dbReference type="OrthoDB" id="2149800at2"/>
<dbReference type="eggNOG" id="COG1388">
    <property type="taxonomic scope" value="Bacteria"/>
</dbReference>
<dbReference type="HOGENOM" id="CLU_523517_0_0_10"/>
<dbReference type="PROSITE" id="PS51782">
    <property type="entry name" value="LYSM"/>
    <property type="match status" value="3"/>
</dbReference>